<dbReference type="SUPFAM" id="SSF161098">
    <property type="entry name" value="MetI-like"/>
    <property type="match status" value="1"/>
</dbReference>
<reference evidence="10" key="1">
    <citation type="submission" date="2017-06" db="EMBL/GenBank/DDBJ databases">
        <authorList>
            <person name="Cremers G."/>
        </authorList>
    </citation>
    <scope>NUCLEOTIDE SEQUENCE [LARGE SCALE GENOMIC DNA]</scope>
</reference>
<feature type="domain" description="ABC transmembrane type-1" evidence="8">
    <location>
        <begin position="100"/>
        <end position="306"/>
    </location>
</feature>
<dbReference type="Proteomes" id="UP000218615">
    <property type="component" value="Unassembled WGS sequence"/>
</dbReference>
<evidence type="ECO:0000256" key="2">
    <source>
        <dbReference type="ARBA" id="ARBA00022448"/>
    </source>
</evidence>
<feature type="transmembrane region" description="Helical" evidence="7">
    <location>
        <begin position="139"/>
        <end position="166"/>
    </location>
</feature>
<dbReference type="GO" id="GO:0005886">
    <property type="term" value="C:plasma membrane"/>
    <property type="evidence" value="ECO:0007669"/>
    <property type="project" value="UniProtKB-SubCell"/>
</dbReference>
<evidence type="ECO:0000313" key="10">
    <source>
        <dbReference type="Proteomes" id="UP000218615"/>
    </source>
</evidence>
<comment type="subcellular location">
    <subcellularLocation>
        <location evidence="1 7">Cell membrane</location>
        <topology evidence="1 7">Multi-pass membrane protein</topology>
    </subcellularLocation>
</comment>
<keyword evidence="4 7" id="KW-0812">Transmembrane</keyword>
<feature type="transmembrane region" description="Helical" evidence="7">
    <location>
        <begin position="12"/>
        <end position="31"/>
    </location>
</feature>
<feature type="transmembrane region" description="Helical" evidence="7">
    <location>
        <begin position="100"/>
        <end position="127"/>
    </location>
</feature>
<dbReference type="EMBL" id="FZMP01000185">
    <property type="protein sequence ID" value="SNQ61542.1"/>
    <property type="molecule type" value="Genomic_DNA"/>
</dbReference>
<evidence type="ECO:0000256" key="5">
    <source>
        <dbReference type="ARBA" id="ARBA00022989"/>
    </source>
</evidence>
<keyword evidence="10" id="KW-1185">Reference proteome</keyword>
<dbReference type="Pfam" id="PF00528">
    <property type="entry name" value="BPD_transp_1"/>
    <property type="match status" value="1"/>
</dbReference>
<feature type="transmembrane region" description="Helical" evidence="7">
    <location>
        <begin position="240"/>
        <end position="262"/>
    </location>
</feature>
<evidence type="ECO:0000256" key="7">
    <source>
        <dbReference type="RuleBase" id="RU363032"/>
    </source>
</evidence>
<keyword evidence="3" id="KW-1003">Cell membrane</keyword>
<sequence>MKKGYIAERLLYTLLIVWGVMTATFIILRIGPGSPADRYIANIGAGHNVTQVTAAIEARYGTDKPLYMQYFEYMGSLLHGDWGWSFSTSMPVAELIKTHWVYSFQLILLSSIFAIILGILIGIYSAVKKGTKADYIATFFSFVGISIPNFWLGIMLILIFSVRLGWFQTYYDTGLPMFSLENLKALVLPVVTLGTGMVAGYSRYVRSSMLENLRKDFVRTARAKGLPEHVVIGKHVFRNALLPVVTIIMWDMSAIVFGGAYLTEVIFGIPGLGRISFNAIFADDYAVVVAVTLIGAFVTLFFNLITDIAYTRLDPRVKYD</sequence>
<dbReference type="InterPro" id="IPR035906">
    <property type="entry name" value="MetI-like_sf"/>
</dbReference>
<proteinExistence type="inferred from homology"/>
<keyword evidence="2 7" id="KW-0813">Transport</keyword>
<keyword evidence="5 7" id="KW-1133">Transmembrane helix</keyword>
<accession>A0A284VQJ8</accession>
<dbReference type="PROSITE" id="PS50928">
    <property type="entry name" value="ABC_TM1"/>
    <property type="match status" value="1"/>
</dbReference>
<evidence type="ECO:0000256" key="6">
    <source>
        <dbReference type="ARBA" id="ARBA00023136"/>
    </source>
</evidence>
<feature type="transmembrane region" description="Helical" evidence="7">
    <location>
        <begin position="186"/>
        <end position="205"/>
    </location>
</feature>
<organism evidence="9 10">
    <name type="scientific">Candidatus Methanoperedens nitratireducens</name>
    <dbReference type="NCBI Taxonomy" id="1392998"/>
    <lineage>
        <taxon>Archaea</taxon>
        <taxon>Methanobacteriati</taxon>
        <taxon>Methanobacteriota</taxon>
        <taxon>Stenosarchaea group</taxon>
        <taxon>Methanomicrobia</taxon>
        <taxon>Methanosarcinales</taxon>
        <taxon>ANME-2 cluster</taxon>
        <taxon>Candidatus Methanoperedentaceae</taxon>
        <taxon>Candidatus Methanoperedens</taxon>
    </lineage>
</organism>
<dbReference type="PANTHER" id="PTHR43163:SF6">
    <property type="entry name" value="DIPEPTIDE TRANSPORT SYSTEM PERMEASE PROTEIN DPPB-RELATED"/>
    <property type="match status" value="1"/>
</dbReference>
<dbReference type="Gene3D" id="1.10.3720.10">
    <property type="entry name" value="MetI-like"/>
    <property type="match status" value="1"/>
</dbReference>
<dbReference type="CDD" id="cd06261">
    <property type="entry name" value="TM_PBP2"/>
    <property type="match status" value="1"/>
</dbReference>
<dbReference type="GO" id="GO:0055085">
    <property type="term" value="P:transmembrane transport"/>
    <property type="evidence" value="ECO:0007669"/>
    <property type="project" value="InterPro"/>
</dbReference>
<evidence type="ECO:0000256" key="1">
    <source>
        <dbReference type="ARBA" id="ARBA00004651"/>
    </source>
</evidence>
<evidence type="ECO:0000256" key="4">
    <source>
        <dbReference type="ARBA" id="ARBA00022692"/>
    </source>
</evidence>
<protein>
    <submittedName>
        <fullName evidence="9">Dipeptide/oligopeptide/nickel ABC transporter permease</fullName>
    </submittedName>
</protein>
<dbReference type="AlphaFoldDB" id="A0A284VQJ8"/>
<keyword evidence="6 7" id="KW-0472">Membrane</keyword>
<dbReference type="InterPro" id="IPR000515">
    <property type="entry name" value="MetI-like"/>
</dbReference>
<gene>
    <name evidence="9" type="ORF">MNV_40010</name>
</gene>
<name>A0A284VQJ8_9EURY</name>
<dbReference type="RefSeq" id="WP_096206215.1">
    <property type="nucleotide sequence ID" value="NZ_FZMP01000185.1"/>
</dbReference>
<evidence type="ECO:0000313" key="9">
    <source>
        <dbReference type="EMBL" id="SNQ61542.1"/>
    </source>
</evidence>
<feature type="transmembrane region" description="Helical" evidence="7">
    <location>
        <begin position="285"/>
        <end position="306"/>
    </location>
</feature>
<dbReference type="OrthoDB" id="44105at2157"/>
<evidence type="ECO:0000256" key="3">
    <source>
        <dbReference type="ARBA" id="ARBA00022475"/>
    </source>
</evidence>
<dbReference type="PANTHER" id="PTHR43163">
    <property type="entry name" value="DIPEPTIDE TRANSPORT SYSTEM PERMEASE PROTEIN DPPB-RELATED"/>
    <property type="match status" value="1"/>
</dbReference>
<comment type="similarity">
    <text evidence="7">Belongs to the binding-protein-dependent transport system permease family.</text>
</comment>
<evidence type="ECO:0000259" key="8">
    <source>
        <dbReference type="PROSITE" id="PS50928"/>
    </source>
</evidence>